<gene>
    <name evidence="1" type="ORF">BJ508DRAFT_131301</name>
</gene>
<dbReference type="EMBL" id="ML119691">
    <property type="protein sequence ID" value="RPA80171.1"/>
    <property type="molecule type" value="Genomic_DNA"/>
</dbReference>
<reference evidence="1 2" key="1">
    <citation type="journal article" date="2018" name="Nat. Ecol. Evol.">
        <title>Pezizomycetes genomes reveal the molecular basis of ectomycorrhizal truffle lifestyle.</title>
        <authorList>
            <person name="Murat C."/>
            <person name="Payen T."/>
            <person name="Noel B."/>
            <person name="Kuo A."/>
            <person name="Morin E."/>
            <person name="Chen J."/>
            <person name="Kohler A."/>
            <person name="Krizsan K."/>
            <person name="Balestrini R."/>
            <person name="Da Silva C."/>
            <person name="Montanini B."/>
            <person name="Hainaut M."/>
            <person name="Levati E."/>
            <person name="Barry K.W."/>
            <person name="Belfiori B."/>
            <person name="Cichocki N."/>
            <person name="Clum A."/>
            <person name="Dockter R.B."/>
            <person name="Fauchery L."/>
            <person name="Guy J."/>
            <person name="Iotti M."/>
            <person name="Le Tacon F."/>
            <person name="Lindquist E.A."/>
            <person name="Lipzen A."/>
            <person name="Malagnac F."/>
            <person name="Mello A."/>
            <person name="Molinier V."/>
            <person name="Miyauchi S."/>
            <person name="Poulain J."/>
            <person name="Riccioni C."/>
            <person name="Rubini A."/>
            <person name="Sitrit Y."/>
            <person name="Splivallo R."/>
            <person name="Traeger S."/>
            <person name="Wang M."/>
            <person name="Zifcakova L."/>
            <person name="Wipf D."/>
            <person name="Zambonelli A."/>
            <person name="Paolocci F."/>
            <person name="Nowrousian M."/>
            <person name="Ottonello S."/>
            <person name="Baldrian P."/>
            <person name="Spatafora J.W."/>
            <person name="Henrissat B."/>
            <person name="Nagy L.G."/>
            <person name="Aury J.M."/>
            <person name="Wincker P."/>
            <person name="Grigoriev I.V."/>
            <person name="Bonfante P."/>
            <person name="Martin F.M."/>
        </authorList>
    </citation>
    <scope>NUCLEOTIDE SEQUENCE [LARGE SCALE GENOMIC DNA]</scope>
    <source>
        <strain evidence="1 2">RN42</strain>
    </source>
</reference>
<dbReference type="Proteomes" id="UP000275078">
    <property type="component" value="Unassembled WGS sequence"/>
</dbReference>
<proteinExistence type="predicted"/>
<evidence type="ECO:0000313" key="1">
    <source>
        <dbReference type="EMBL" id="RPA80171.1"/>
    </source>
</evidence>
<organism evidence="1 2">
    <name type="scientific">Ascobolus immersus RN42</name>
    <dbReference type="NCBI Taxonomy" id="1160509"/>
    <lineage>
        <taxon>Eukaryota</taxon>
        <taxon>Fungi</taxon>
        <taxon>Dikarya</taxon>
        <taxon>Ascomycota</taxon>
        <taxon>Pezizomycotina</taxon>
        <taxon>Pezizomycetes</taxon>
        <taxon>Pezizales</taxon>
        <taxon>Ascobolaceae</taxon>
        <taxon>Ascobolus</taxon>
    </lineage>
</organism>
<accession>A0A3N4I7M7</accession>
<dbReference type="AlphaFoldDB" id="A0A3N4I7M7"/>
<keyword evidence="2" id="KW-1185">Reference proteome</keyword>
<dbReference type="OrthoDB" id="5352472at2759"/>
<evidence type="ECO:0000313" key="2">
    <source>
        <dbReference type="Proteomes" id="UP000275078"/>
    </source>
</evidence>
<name>A0A3N4I7M7_ASCIM</name>
<sequence>MPSLLLPGTAAPFAPRSAPTVVLNTKVDPWLTATLKRINRVKRPLNSAPQHVKCLTETLSSPSAIWTLCSLLVERAPDSEIEKHDHPLIDALFRYQLLHIQAYVVHIDMVLSNEIAFKLTDDTIKDLIEFHEKVYLVDCAARTWQWTDKESQIKKLHDNFVQTVNKYVFRTDAIALEGMEDDGAGELLCGGSLEVKQQVQGFFVPLLPPPPRVVEQPRPVPLLPSSPTSNWWAPTIPVSGSSEPAPVDAWKVLPSSPASDIPVSSGAPVVCTSSMWEAISAPELPSINSPLQQYCTAATTQAYYSSAPIPSLPLPSLVAHQHGGCSTMYGGGFGWDNMHIPRYAEYTPTM</sequence>
<dbReference type="STRING" id="1160509.A0A3N4I7M7"/>
<protein>
    <submittedName>
        <fullName evidence="1">Uncharacterized protein</fullName>
    </submittedName>
</protein>